<keyword evidence="9" id="KW-1185">Reference proteome</keyword>
<feature type="transmembrane region" description="Helical" evidence="6">
    <location>
        <begin position="840"/>
        <end position="864"/>
    </location>
</feature>
<dbReference type="InterPro" id="IPR003838">
    <property type="entry name" value="ABC3_permease_C"/>
</dbReference>
<feature type="transmembrane region" description="Helical" evidence="6">
    <location>
        <begin position="793"/>
        <end position="814"/>
    </location>
</feature>
<evidence type="ECO:0000256" key="1">
    <source>
        <dbReference type="ARBA" id="ARBA00004651"/>
    </source>
</evidence>
<evidence type="ECO:0000256" key="2">
    <source>
        <dbReference type="ARBA" id="ARBA00022475"/>
    </source>
</evidence>
<feature type="transmembrane region" description="Helical" evidence="6">
    <location>
        <begin position="514"/>
        <end position="536"/>
    </location>
</feature>
<name>A0A3M0IB18_9ACTN</name>
<dbReference type="EMBL" id="PENI01000004">
    <property type="protein sequence ID" value="RMB86297.1"/>
    <property type="molecule type" value="Genomic_DNA"/>
</dbReference>
<evidence type="ECO:0000256" key="5">
    <source>
        <dbReference type="ARBA" id="ARBA00023136"/>
    </source>
</evidence>
<protein>
    <recommendedName>
        <fullName evidence="7">ABC3 transporter permease C-terminal domain-containing protein</fullName>
    </recommendedName>
</protein>
<evidence type="ECO:0000313" key="8">
    <source>
        <dbReference type="EMBL" id="RMB86297.1"/>
    </source>
</evidence>
<evidence type="ECO:0000259" key="7">
    <source>
        <dbReference type="Pfam" id="PF02687"/>
    </source>
</evidence>
<dbReference type="Pfam" id="PF02687">
    <property type="entry name" value="FtsX"/>
    <property type="match status" value="1"/>
</dbReference>
<dbReference type="Proteomes" id="UP000270471">
    <property type="component" value="Unassembled WGS sequence"/>
</dbReference>
<organism evidence="8 9">
    <name type="scientific">Streptomyces shenzhenensis</name>
    <dbReference type="NCBI Taxonomy" id="943815"/>
    <lineage>
        <taxon>Bacteria</taxon>
        <taxon>Bacillati</taxon>
        <taxon>Actinomycetota</taxon>
        <taxon>Actinomycetes</taxon>
        <taxon>Kitasatosporales</taxon>
        <taxon>Streptomycetaceae</taxon>
        <taxon>Streptomyces</taxon>
    </lineage>
</organism>
<evidence type="ECO:0000256" key="4">
    <source>
        <dbReference type="ARBA" id="ARBA00022989"/>
    </source>
</evidence>
<keyword evidence="3 6" id="KW-0812">Transmembrane</keyword>
<sequence length="934" mass="95266">MNSEHDAEHGTASAQAAGRGKASAVAAPWVRTRLRAAPLAALALALLVALTACLAAAFPRAVDRYEDAGLLRSFQQARPERTTVQITAPLTAGATSPEELAAPLLPAALRERHEKLLGTVPGSLALDRAQSAYGVTLSKNLEVPDPWIPRPSGVPARVALVTQNGLADHATPREGRLPRTSGTVDATTPVVEAAVTAATAKSLHIKVGSVIHVPAVARAPLAVRVTGIVTPREPAGAYWSTRALLHTPSLVPLPGSGPDRNWYWLGALLLAPEAAPALLGTDGDPVRYWYLAPDPDRFHASDLGRLKAAVATLESGPGLQEARALTGPGTDVTTDLDGVLVSFSQLRAGIAPLVAVAAVGTATVAAVVLLMAGALTADRRRAEAALLRARGASLPGLAGRLCAETAAVAVPAGALGLTAALLAVPEGRAAYAVAAALAVTVVACAALPLRAALAHRSVRVAGPREDMATTRPSRRRTVAELTLLVLAAAAVESLRRRGTSSASGDGSSGDQLVSVAPVLVGVIAALVLVRLLPFLLRRLARPAGRLRGAVGFLSLARAGRTSVSAVLPLLALLTALTTAAFGGSVLAGVNEARDRAALLAVGADARVESEGPLPSGLAGRVSGLSEVRAVTELSIGYQAKPHDEQTPVPLAGVDPAGYGALAARTGLGAFEADRLKRPAAGGPLPALASPSVAKAYGTRSPFPVRLEDGSTVSVRITVVRDRTPAVTGGGFLVVDRAGLSAAAARPTALLVTGYHVDAGALRRTAGPTVGVRVRAEERARYADPPLQTGAEHVYTAAVAAGAGYAVLALLLALLRAAPERTALLARLRTMGLTRAQARRLLVLESLPQALLAAAGGALTGWAAIRLLSPGVDLTAVALPTADASAGRTELYTDPLSLTVPAIIVLVTAVGVAGAQAWWAGRRGSVRELRAGDAR</sequence>
<feature type="transmembrane region" description="Helical" evidence="6">
    <location>
        <begin position="565"/>
        <end position="589"/>
    </location>
</feature>
<evidence type="ECO:0000256" key="3">
    <source>
        <dbReference type="ARBA" id="ARBA00022692"/>
    </source>
</evidence>
<feature type="transmembrane region" description="Helical" evidence="6">
    <location>
        <begin position="897"/>
        <end position="919"/>
    </location>
</feature>
<feature type="domain" description="ABC3 transporter permease C-terminal" evidence="7">
    <location>
        <begin position="804"/>
        <end position="916"/>
    </location>
</feature>
<feature type="transmembrane region" description="Helical" evidence="6">
    <location>
        <begin position="429"/>
        <end position="449"/>
    </location>
</feature>
<dbReference type="AlphaFoldDB" id="A0A3M0IB18"/>
<gene>
    <name evidence="8" type="ORF">CTZ28_08520</name>
</gene>
<feature type="transmembrane region" description="Helical" evidence="6">
    <location>
        <begin position="397"/>
        <end position="423"/>
    </location>
</feature>
<accession>A0A3M0IB18</accession>
<evidence type="ECO:0000313" key="9">
    <source>
        <dbReference type="Proteomes" id="UP000270471"/>
    </source>
</evidence>
<feature type="transmembrane region" description="Helical" evidence="6">
    <location>
        <begin position="350"/>
        <end position="376"/>
    </location>
</feature>
<feature type="transmembrane region" description="Helical" evidence="6">
    <location>
        <begin position="39"/>
        <end position="58"/>
    </location>
</feature>
<keyword evidence="2" id="KW-1003">Cell membrane</keyword>
<reference evidence="8 9" key="1">
    <citation type="submission" date="2017-11" db="EMBL/GenBank/DDBJ databases">
        <title>Draft genome of actinobacteria isolated from guarana (Paullinia cupana (Mart.) Ducke.</title>
        <authorList>
            <person name="Siqueira K.A."/>
            <person name="Liotti R.G."/>
            <person name="Mendes T.A.O."/>
            <person name="Soares M.A."/>
        </authorList>
    </citation>
    <scope>NUCLEOTIDE SEQUENCE [LARGE SCALE GENOMIC DNA]</scope>
    <source>
        <strain evidence="8 9">193</strain>
    </source>
</reference>
<dbReference type="GO" id="GO:0005886">
    <property type="term" value="C:plasma membrane"/>
    <property type="evidence" value="ECO:0007669"/>
    <property type="project" value="UniProtKB-SubCell"/>
</dbReference>
<evidence type="ECO:0000256" key="6">
    <source>
        <dbReference type="SAM" id="Phobius"/>
    </source>
</evidence>
<keyword evidence="5 6" id="KW-0472">Membrane</keyword>
<proteinExistence type="predicted"/>
<comment type="subcellular location">
    <subcellularLocation>
        <location evidence="1">Cell membrane</location>
        <topology evidence="1">Multi-pass membrane protein</topology>
    </subcellularLocation>
</comment>
<keyword evidence="4 6" id="KW-1133">Transmembrane helix</keyword>
<comment type="caution">
    <text evidence="8">The sequence shown here is derived from an EMBL/GenBank/DDBJ whole genome shotgun (WGS) entry which is preliminary data.</text>
</comment>
<dbReference type="RefSeq" id="WP_121888662.1">
    <property type="nucleotide sequence ID" value="NZ_PENI01000004.1"/>
</dbReference>
<dbReference type="OrthoDB" id="3846564at2"/>